<dbReference type="SUPFAM" id="SSF81321">
    <property type="entry name" value="Family A G protein-coupled receptor-like"/>
    <property type="match status" value="1"/>
</dbReference>
<feature type="compositionally biased region" description="Polar residues" evidence="9">
    <location>
        <begin position="278"/>
        <end position="289"/>
    </location>
</feature>
<dbReference type="InterPro" id="IPR017452">
    <property type="entry name" value="GPCR_Rhodpsn_7TM"/>
</dbReference>
<evidence type="ECO:0000256" key="7">
    <source>
        <dbReference type="ARBA" id="ARBA00023224"/>
    </source>
</evidence>
<evidence type="ECO:0000256" key="3">
    <source>
        <dbReference type="ARBA" id="ARBA00022989"/>
    </source>
</evidence>
<sequence>MTEHKIIKLTKLNKVTKGHNLVFERSPMSLVWNFNGKEKYFNMAITNQTDNQTWTLEELEYKQFLKEDILVVSYLVLLSVVGTIGNGHALIVYYFRYKVSNHRTFVLWLSVVDLLACCLGIPFEIFDLRYSYTFQAVAPCKIFRFLNHFVSMGSGLLLGVIALERHRKVCTPFKQQMDEKCAMKACVITIVVALVLSAPSFVFYGPAAKKTGSILVGSDCTVLATFKGSSYFWAYSGLFLLISTTIFIICVIAYVHVGRVMYKQMVFRKSAQIFKQKPSNGLSRSSSHENGACVNDDESSVNTDMRVKISTIDRKITKQNNQKHKKFVLDRSKRITLMFLVATAVSYLGYLPYNFIILIKVLNPKAYRAMDRVLGQFMGVLLRGYFLNNASNPVVYCFLDNRFRTECKKFYSRLRLYLCTRREKELSF</sequence>
<feature type="transmembrane region" description="Helical" evidence="10">
    <location>
        <begin position="185"/>
        <end position="205"/>
    </location>
</feature>
<feature type="transmembrane region" description="Helical" evidence="10">
    <location>
        <begin position="232"/>
        <end position="255"/>
    </location>
</feature>
<accession>A0A8S3QRF8</accession>
<dbReference type="AlphaFoldDB" id="A0A8S3QRF8"/>
<keyword evidence="7 8" id="KW-0807">Transducer</keyword>
<evidence type="ECO:0000256" key="2">
    <source>
        <dbReference type="ARBA" id="ARBA00022692"/>
    </source>
</evidence>
<dbReference type="Gene3D" id="1.20.1070.10">
    <property type="entry name" value="Rhodopsin 7-helix transmembrane proteins"/>
    <property type="match status" value="1"/>
</dbReference>
<dbReference type="Pfam" id="PF00001">
    <property type="entry name" value="7tm_1"/>
    <property type="match status" value="1"/>
</dbReference>
<organism evidence="12 13">
    <name type="scientific">Mytilus edulis</name>
    <name type="common">Blue mussel</name>
    <dbReference type="NCBI Taxonomy" id="6550"/>
    <lineage>
        <taxon>Eukaryota</taxon>
        <taxon>Metazoa</taxon>
        <taxon>Spiralia</taxon>
        <taxon>Lophotrochozoa</taxon>
        <taxon>Mollusca</taxon>
        <taxon>Bivalvia</taxon>
        <taxon>Autobranchia</taxon>
        <taxon>Pteriomorphia</taxon>
        <taxon>Mytilida</taxon>
        <taxon>Mytiloidea</taxon>
        <taxon>Mytilidae</taxon>
        <taxon>Mytilinae</taxon>
        <taxon>Mytilus</taxon>
    </lineage>
</organism>
<evidence type="ECO:0000256" key="5">
    <source>
        <dbReference type="ARBA" id="ARBA00023136"/>
    </source>
</evidence>
<keyword evidence="6 8" id="KW-0675">Receptor</keyword>
<evidence type="ECO:0000256" key="10">
    <source>
        <dbReference type="SAM" id="Phobius"/>
    </source>
</evidence>
<keyword evidence="13" id="KW-1185">Reference proteome</keyword>
<evidence type="ECO:0000256" key="9">
    <source>
        <dbReference type="SAM" id="MobiDB-lite"/>
    </source>
</evidence>
<gene>
    <name evidence="12" type="ORF">MEDL_14329</name>
</gene>
<dbReference type="PANTHER" id="PTHR24238">
    <property type="entry name" value="G-PROTEIN COUPLED RECEPTOR"/>
    <property type="match status" value="1"/>
</dbReference>
<protein>
    <submittedName>
        <fullName evidence="12">CCKAR</fullName>
    </submittedName>
</protein>
<feature type="region of interest" description="Disordered" evidence="9">
    <location>
        <begin position="278"/>
        <end position="299"/>
    </location>
</feature>
<evidence type="ECO:0000256" key="1">
    <source>
        <dbReference type="ARBA" id="ARBA00004141"/>
    </source>
</evidence>
<feature type="transmembrane region" description="Helical" evidence="10">
    <location>
        <begin position="69"/>
        <end position="93"/>
    </location>
</feature>
<keyword evidence="5 10" id="KW-0472">Membrane</keyword>
<dbReference type="Proteomes" id="UP000683360">
    <property type="component" value="Unassembled WGS sequence"/>
</dbReference>
<feature type="domain" description="G-protein coupled receptors family 1 profile" evidence="11">
    <location>
        <begin position="85"/>
        <end position="396"/>
    </location>
</feature>
<dbReference type="CDD" id="cd00637">
    <property type="entry name" value="7tm_classA_rhodopsin-like"/>
    <property type="match status" value="1"/>
</dbReference>
<comment type="caution">
    <text evidence="12">The sequence shown here is derived from an EMBL/GenBank/DDBJ whole genome shotgun (WGS) entry which is preliminary data.</text>
</comment>
<feature type="transmembrane region" description="Helical" evidence="10">
    <location>
        <begin position="335"/>
        <end position="353"/>
    </location>
</feature>
<keyword evidence="3 10" id="KW-1133">Transmembrane helix</keyword>
<evidence type="ECO:0000256" key="8">
    <source>
        <dbReference type="RuleBase" id="RU000688"/>
    </source>
</evidence>
<dbReference type="PANTHER" id="PTHR24238:SF47">
    <property type="entry name" value="ECDYSTEROIDS_DOPAMINE RECEPTOR-RELATED"/>
    <property type="match status" value="1"/>
</dbReference>
<dbReference type="GO" id="GO:0016020">
    <property type="term" value="C:membrane"/>
    <property type="evidence" value="ECO:0007669"/>
    <property type="project" value="UniProtKB-SubCell"/>
</dbReference>
<dbReference type="PROSITE" id="PS50262">
    <property type="entry name" value="G_PROTEIN_RECEP_F1_2"/>
    <property type="match status" value="1"/>
</dbReference>
<feature type="transmembrane region" description="Helical" evidence="10">
    <location>
        <begin position="373"/>
        <end position="399"/>
    </location>
</feature>
<proteinExistence type="inferred from homology"/>
<evidence type="ECO:0000256" key="6">
    <source>
        <dbReference type="ARBA" id="ARBA00023170"/>
    </source>
</evidence>
<keyword evidence="4 8" id="KW-0297">G-protein coupled receptor</keyword>
<comment type="similarity">
    <text evidence="8">Belongs to the G-protein coupled receptor 1 family.</text>
</comment>
<dbReference type="PRINTS" id="PR00237">
    <property type="entry name" value="GPCRRHODOPSN"/>
</dbReference>
<dbReference type="GO" id="GO:0004930">
    <property type="term" value="F:G protein-coupled receptor activity"/>
    <property type="evidence" value="ECO:0007669"/>
    <property type="project" value="UniProtKB-KW"/>
</dbReference>
<feature type="transmembrane region" description="Helical" evidence="10">
    <location>
        <begin position="105"/>
        <end position="125"/>
    </location>
</feature>
<reference evidence="12" key="1">
    <citation type="submission" date="2021-03" db="EMBL/GenBank/DDBJ databases">
        <authorList>
            <person name="Bekaert M."/>
        </authorList>
    </citation>
    <scope>NUCLEOTIDE SEQUENCE</scope>
</reference>
<dbReference type="EMBL" id="CAJPWZ010000722">
    <property type="protein sequence ID" value="CAG2199525.1"/>
    <property type="molecule type" value="Genomic_DNA"/>
</dbReference>
<dbReference type="InterPro" id="IPR000276">
    <property type="entry name" value="GPCR_Rhodpsn"/>
</dbReference>
<dbReference type="PROSITE" id="PS00237">
    <property type="entry name" value="G_PROTEIN_RECEP_F1_1"/>
    <property type="match status" value="1"/>
</dbReference>
<evidence type="ECO:0000256" key="4">
    <source>
        <dbReference type="ARBA" id="ARBA00023040"/>
    </source>
</evidence>
<feature type="transmembrane region" description="Helical" evidence="10">
    <location>
        <begin position="145"/>
        <end position="164"/>
    </location>
</feature>
<evidence type="ECO:0000313" key="12">
    <source>
        <dbReference type="EMBL" id="CAG2199525.1"/>
    </source>
</evidence>
<evidence type="ECO:0000259" key="11">
    <source>
        <dbReference type="PROSITE" id="PS50262"/>
    </source>
</evidence>
<evidence type="ECO:0000313" key="13">
    <source>
        <dbReference type="Proteomes" id="UP000683360"/>
    </source>
</evidence>
<name>A0A8S3QRF8_MYTED</name>
<keyword evidence="2 8" id="KW-0812">Transmembrane</keyword>
<comment type="subcellular location">
    <subcellularLocation>
        <location evidence="1">Membrane</location>
        <topology evidence="1">Multi-pass membrane protein</topology>
    </subcellularLocation>
</comment>
<dbReference type="OrthoDB" id="6157309at2759"/>